<dbReference type="RefSeq" id="WP_106567787.1">
    <property type="nucleotide sequence ID" value="NZ_PYGF01000007.1"/>
</dbReference>
<dbReference type="SUPFAM" id="SSF48695">
    <property type="entry name" value="Multiheme cytochromes"/>
    <property type="match status" value="1"/>
</dbReference>
<reference evidence="1 2" key="1">
    <citation type="submission" date="2018-03" db="EMBL/GenBank/DDBJ databases">
        <title>Genomic Encyclopedia of Archaeal and Bacterial Type Strains, Phase II (KMG-II): from individual species to whole genera.</title>
        <authorList>
            <person name="Goeker M."/>
        </authorList>
    </citation>
    <scope>NUCLEOTIDE SEQUENCE [LARGE SCALE GENOMIC DNA]</scope>
    <source>
        <strain evidence="1 2">DSM 28057</strain>
    </source>
</reference>
<evidence type="ECO:0000313" key="1">
    <source>
        <dbReference type="EMBL" id="PSL03407.1"/>
    </source>
</evidence>
<dbReference type="EMBL" id="PYGF01000007">
    <property type="protein sequence ID" value="PSL03407.1"/>
    <property type="molecule type" value="Genomic_DNA"/>
</dbReference>
<keyword evidence="2" id="KW-1185">Reference proteome</keyword>
<protein>
    <recommendedName>
        <fullName evidence="3">HNH endonuclease</fullName>
    </recommendedName>
</protein>
<evidence type="ECO:0000313" key="2">
    <source>
        <dbReference type="Proteomes" id="UP000240708"/>
    </source>
</evidence>
<evidence type="ECO:0008006" key="3">
    <source>
        <dbReference type="Google" id="ProtNLM"/>
    </source>
</evidence>
<sequence>MIKLHDFTKGKTAQFLSKVRKLTFEMFRNVELIQIDGIKYDPSKIEIDENGFAVYKNGEERMLLFYYKQFFYTNWTGSRKLPKYHIVHCETRQEYGGFVFANKMPVKVTSRENHQTTLEKLELCKNCSKQVFKSWWGTNQPWYEAVLKYLEHQDNSLFKSDGYHSMWNQISEAYRESVGFKCESCHIDLSNQEDKKWLHTHHKNGNTKDNRQGNFQALCLLCHSLSHKEKLIKGTGFLEVQDFIDNYKSKLNSRQLSEYEQIKRNTGHNSGLA</sequence>
<dbReference type="OrthoDB" id="1072451at2"/>
<dbReference type="Proteomes" id="UP000240708">
    <property type="component" value="Unassembled WGS sequence"/>
</dbReference>
<accession>A0A2P8E1W6</accession>
<comment type="caution">
    <text evidence="1">The sequence shown here is derived from an EMBL/GenBank/DDBJ whole genome shotgun (WGS) entry which is preliminary data.</text>
</comment>
<gene>
    <name evidence="1" type="ORF">CLV48_107125</name>
</gene>
<dbReference type="InterPro" id="IPR036280">
    <property type="entry name" value="Multihaem_cyt_sf"/>
</dbReference>
<organism evidence="1 2">
    <name type="scientific">Cecembia rubra</name>
    <dbReference type="NCBI Taxonomy" id="1485585"/>
    <lineage>
        <taxon>Bacteria</taxon>
        <taxon>Pseudomonadati</taxon>
        <taxon>Bacteroidota</taxon>
        <taxon>Cytophagia</taxon>
        <taxon>Cytophagales</taxon>
        <taxon>Cyclobacteriaceae</taxon>
        <taxon>Cecembia</taxon>
    </lineage>
</organism>
<dbReference type="AlphaFoldDB" id="A0A2P8E1W6"/>
<proteinExistence type="predicted"/>
<name>A0A2P8E1W6_9BACT</name>